<dbReference type="RefSeq" id="WP_075541421.1">
    <property type="nucleotide sequence ID" value="NZ_UPHQ01000215.1"/>
</dbReference>
<feature type="region of interest" description="Disordered" evidence="1">
    <location>
        <begin position="48"/>
        <end position="73"/>
    </location>
</feature>
<proteinExistence type="predicted"/>
<dbReference type="AlphaFoldDB" id="A0A498QFM3"/>
<evidence type="ECO:0000256" key="1">
    <source>
        <dbReference type="SAM" id="MobiDB-lite"/>
    </source>
</evidence>
<reference evidence="2 3" key="1">
    <citation type="submission" date="2018-09" db="EMBL/GenBank/DDBJ databases">
        <authorList>
            <person name="Tagini F."/>
        </authorList>
    </citation>
    <scope>NUCLEOTIDE SEQUENCE [LARGE SCALE GENOMIC DNA]</scope>
    <source>
        <strain evidence="2 3">MK13</strain>
    </source>
</reference>
<dbReference type="EMBL" id="UPHQ01000215">
    <property type="protein sequence ID" value="VBA42390.1"/>
    <property type="molecule type" value="Genomic_DNA"/>
</dbReference>
<feature type="compositionally biased region" description="Gly residues" evidence="1">
    <location>
        <begin position="54"/>
        <end position="73"/>
    </location>
</feature>
<accession>A0A498QFM3</accession>
<protein>
    <submittedName>
        <fullName evidence="2">Uncharacterized protein</fullName>
    </submittedName>
</protein>
<name>A0A498QFM3_9MYCO</name>
<organism evidence="2 3">
    <name type="scientific">Mycobacterium innocens</name>
    <dbReference type="NCBI Taxonomy" id="2341083"/>
    <lineage>
        <taxon>Bacteria</taxon>
        <taxon>Bacillati</taxon>
        <taxon>Actinomycetota</taxon>
        <taxon>Actinomycetes</taxon>
        <taxon>Mycobacteriales</taxon>
        <taxon>Mycobacteriaceae</taxon>
        <taxon>Mycobacterium</taxon>
    </lineage>
</organism>
<gene>
    <name evidence="2" type="ORF">LAUMK13_04001</name>
</gene>
<evidence type="ECO:0000313" key="2">
    <source>
        <dbReference type="EMBL" id="VBA42390.1"/>
    </source>
</evidence>
<dbReference type="Proteomes" id="UP000267289">
    <property type="component" value="Unassembled WGS sequence"/>
</dbReference>
<keyword evidence="3" id="KW-1185">Reference proteome</keyword>
<evidence type="ECO:0000313" key="3">
    <source>
        <dbReference type="Proteomes" id="UP000267289"/>
    </source>
</evidence>
<sequence length="73" mass="6942">MIIGGDGQLFSDGQVGGLLGAVQQKLMLDTQLVGLVLGGGPVDVATGVETGRPGEIGGSGGEIGGGEVGGATY</sequence>